<feature type="domain" description="Isochorismatase-like" evidence="8">
    <location>
        <begin position="10"/>
        <end position="224"/>
    </location>
</feature>
<dbReference type="SUPFAM" id="SSF52499">
    <property type="entry name" value="Isochorismatase-like hydrolases"/>
    <property type="match status" value="1"/>
</dbReference>
<dbReference type="InterPro" id="IPR052347">
    <property type="entry name" value="Isochorismatase_Nicotinamidase"/>
</dbReference>
<dbReference type="GO" id="GO:0008936">
    <property type="term" value="F:nicotinamidase activity"/>
    <property type="evidence" value="ECO:0007669"/>
    <property type="project" value="UniProtKB-EC"/>
</dbReference>
<reference evidence="9 10" key="1">
    <citation type="submission" date="2024-02" db="EMBL/GenBank/DDBJ databases">
        <title>A draft genome for the cacao thread blight pathogen Marasmius crinis-equi.</title>
        <authorList>
            <person name="Cohen S.P."/>
            <person name="Baruah I.K."/>
            <person name="Amoako-Attah I."/>
            <person name="Bukari Y."/>
            <person name="Meinhardt L.W."/>
            <person name="Bailey B.A."/>
        </authorList>
    </citation>
    <scope>NUCLEOTIDE SEQUENCE [LARGE SCALE GENOMIC DNA]</scope>
    <source>
        <strain evidence="9 10">GH-76</strain>
    </source>
</reference>
<comment type="caution">
    <text evidence="9">The sequence shown here is derived from an EMBL/GenBank/DDBJ whole genome shotgun (WGS) entry which is preliminary data.</text>
</comment>
<evidence type="ECO:0000256" key="7">
    <source>
        <dbReference type="ARBA" id="ARBA00043224"/>
    </source>
</evidence>
<comment type="pathway">
    <text evidence="5">Cofactor biosynthesis; nicotinate biosynthesis; nicotinate from nicotinamide: step 1/1.</text>
</comment>
<gene>
    <name evidence="9" type="primary">PNC1</name>
    <name evidence="9" type="ORF">V5O48_007064</name>
</gene>
<sequence length="237" mass="25881">MTSLSTFKPALIVVDFQEDFCPPNGSLAVGDGRTIAPIINDLLDLPFALKIATRDFHPPNHVSFAVNHDPPNNVPFTSFATIHNPYNDSEIDVSRLWPVHCVQGTKGSEFIPEFNLSKVDKVIEKGKDARVETYSAFEAPFRNPLVPEASSGLTQLLKDEGITDVYVVGLAMDYCVKNTAIDAQKDGYRTFVVREGTKAVDPSDAGWGAAEKEMADLGVPLISVDGEELERVKTRGS</sequence>
<name>A0ABR3FIH0_9AGAR</name>
<evidence type="ECO:0000256" key="6">
    <source>
        <dbReference type="ARBA" id="ARBA00039017"/>
    </source>
</evidence>
<protein>
    <recommendedName>
        <fullName evidence="6">nicotinamidase</fullName>
        <ecNumber evidence="6">3.5.1.19</ecNumber>
    </recommendedName>
    <alternativeName>
        <fullName evidence="7">Nicotinamide deamidase</fullName>
    </alternativeName>
</protein>
<keyword evidence="2" id="KW-0662">Pyridine nucleotide biosynthesis</keyword>
<organism evidence="9 10">
    <name type="scientific">Marasmius crinis-equi</name>
    <dbReference type="NCBI Taxonomy" id="585013"/>
    <lineage>
        <taxon>Eukaryota</taxon>
        <taxon>Fungi</taxon>
        <taxon>Dikarya</taxon>
        <taxon>Basidiomycota</taxon>
        <taxon>Agaricomycotina</taxon>
        <taxon>Agaricomycetes</taxon>
        <taxon>Agaricomycetidae</taxon>
        <taxon>Agaricales</taxon>
        <taxon>Marasmiineae</taxon>
        <taxon>Marasmiaceae</taxon>
        <taxon>Marasmius</taxon>
    </lineage>
</organism>
<evidence type="ECO:0000256" key="2">
    <source>
        <dbReference type="ARBA" id="ARBA00022642"/>
    </source>
</evidence>
<accession>A0ABR3FIH0</accession>
<dbReference type="Proteomes" id="UP001465976">
    <property type="component" value="Unassembled WGS sequence"/>
</dbReference>
<dbReference type="CDD" id="cd01011">
    <property type="entry name" value="nicotinamidase"/>
    <property type="match status" value="1"/>
</dbReference>
<evidence type="ECO:0000256" key="1">
    <source>
        <dbReference type="ARBA" id="ARBA00006336"/>
    </source>
</evidence>
<keyword evidence="4 9" id="KW-0378">Hydrolase</keyword>
<dbReference type="PANTHER" id="PTHR11080">
    <property type="entry name" value="PYRAZINAMIDASE/NICOTINAMIDASE"/>
    <property type="match status" value="1"/>
</dbReference>
<comment type="similarity">
    <text evidence="1">Belongs to the isochorismatase family.</text>
</comment>
<evidence type="ECO:0000256" key="4">
    <source>
        <dbReference type="ARBA" id="ARBA00022801"/>
    </source>
</evidence>
<evidence type="ECO:0000313" key="10">
    <source>
        <dbReference type="Proteomes" id="UP001465976"/>
    </source>
</evidence>
<dbReference type="EC" id="3.5.1.19" evidence="6"/>
<dbReference type="PANTHER" id="PTHR11080:SF2">
    <property type="entry name" value="LD05707P"/>
    <property type="match status" value="1"/>
</dbReference>
<dbReference type="Gene3D" id="3.40.50.850">
    <property type="entry name" value="Isochorismatase-like"/>
    <property type="match status" value="1"/>
</dbReference>
<dbReference type="InterPro" id="IPR000868">
    <property type="entry name" value="Isochorismatase-like_dom"/>
</dbReference>
<keyword evidence="10" id="KW-1185">Reference proteome</keyword>
<dbReference type="EMBL" id="JBAHYK010000354">
    <property type="protein sequence ID" value="KAL0574892.1"/>
    <property type="molecule type" value="Genomic_DNA"/>
</dbReference>
<dbReference type="InterPro" id="IPR036380">
    <property type="entry name" value="Isochorismatase-like_sf"/>
</dbReference>
<keyword evidence="3" id="KW-0479">Metal-binding</keyword>
<dbReference type="Pfam" id="PF00857">
    <property type="entry name" value="Isochorismatase"/>
    <property type="match status" value="1"/>
</dbReference>
<evidence type="ECO:0000256" key="5">
    <source>
        <dbReference type="ARBA" id="ARBA00037900"/>
    </source>
</evidence>
<evidence type="ECO:0000313" key="9">
    <source>
        <dbReference type="EMBL" id="KAL0574892.1"/>
    </source>
</evidence>
<proteinExistence type="inferred from homology"/>
<evidence type="ECO:0000256" key="3">
    <source>
        <dbReference type="ARBA" id="ARBA00022723"/>
    </source>
</evidence>
<evidence type="ECO:0000259" key="8">
    <source>
        <dbReference type="Pfam" id="PF00857"/>
    </source>
</evidence>